<accession>A0A3R6ZE47</accession>
<comment type="caution">
    <text evidence="1">The sequence shown here is derived from an EMBL/GenBank/DDBJ whole genome shotgun (WGS) entry which is preliminary data.</text>
</comment>
<dbReference type="Gene3D" id="1.25.10.10">
    <property type="entry name" value="Leucine-rich Repeat Variant"/>
    <property type="match status" value="1"/>
</dbReference>
<reference evidence="1 2" key="1">
    <citation type="submission" date="2018-08" db="EMBL/GenBank/DDBJ databases">
        <title>Aphanomyces genome sequencing and annotation.</title>
        <authorList>
            <person name="Minardi D."/>
            <person name="Oidtmann B."/>
            <person name="Van Der Giezen M."/>
            <person name="Studholme D.J."/>
        </authorList>
    </citation>
    <scope>NUCLEOTIDE SEQUENCE [LARGE SCALE GENOMIC DNA]</scope>
    <source>
        <strain evidence="1 2">Si</strain>
    </source>
</reference>
<sequence length="151" mass="16086">MLHEGLAKLLPSLAKGGDGPASPVPATIFAKLLRHPQARLAICSESQALRTLFAYMSRDGHDTTTIDLLSSIVCDLLVHANTRHKAVADGLVAAVVDLARRTQWSNARLVAALLLLAASDDTRMDAVQDDSVHMLLAYLEPSSGHEVASPV</sequence>
<proteinExistence type="predicted"/>
<dbReference type="AlphaFoldDB" id="A0A3R6ZE47"/>
<feature type="non-terminal residue" evidence="1">
    <location>
        <position position="151"/>
    </location>
</feature>
<evidence type="ECO:0000313" key="1">
    <source>
        <dbReference type="EMBL" id="RHY40850.1"/>
    </source>
</evidence>
<gene>
    <name evidence="1" type="ORF">DYB34_009551</name>
</gene>
<protein>
    <submittedName>
        <fullName evidence="1">Uncharacterized protein</fullName>
    </submittedName>
</protein>
<dbReference type="InterPro" id="IPR011989">
    <property type="entry name" value="ARM-like"/>
</dbReference>
<organism evidence="1 2">
    <name type="scientific">Aphanomyces astaci</name>
    <name type="common">Crayfish plague agent</name>
    <dbReference type="NCBI Taxonomy" id="112090"/>
    <lineage>
        <taxon>Eukaryota</taxon>
        <taxon>Sar</taxon>
        <taxon>Stramenopiles</taxon>
        <taxon>Oomycota</taxon>
        <taxon>Saprolegniomycetes</taxon>
        <taxon>Saprolegniales</taxon>
        <taxon>Verrucalvaceae</taxon>
        <taxon>Aphanomyces</taxon>
    </lineage>
</organism>
<dbReference type="Proteomes" id="UP000283543">
    <property type="component" value="Unassembled WGS sequence"/>
</dbReference>
<name>A0A3R6ZE47_APHAT</name>
<evidence type="ECO:0000313" key="2">
    <source>
        <dbReference type="Proteomes" id="UP000283543"/>
    </source>
</evidence>
<dbReference type="EMBL" id="QUTB01009519">
    <property type="protein sequence ID" value="RHY40850.1"/>
    <property type="molecule type" value="Genomic_DNA"/>
</dbReference>